<keyword evidence="1" id="KW-0472">Membrane</keyword>
<dbReference type="Gene3D" id="3.40.50.720">
    <property type="entry name" value="NAD(P)-binding Rossmann-like Domain"/>
    <property type="match status" value="1"/>
</dbReference>
<dbReference type="EMBL" id="JAADJG010000498">
    <property type="protein sequence ID" value="KAF4445814.1"/>
    <property type="molecule type" value="Genomic_DNA"/>
</dbReference>
<keyword evidence="3" id="KW-1185">Reference proteome</keyword>
<protein>
    <submittedName>
        <fullName evidence="2">Uncharacterized protein</fullName>
    </submittedName>
</protein>
<keyword evidence="1" id="KW-0812">Transmembrane</keyword>
<gene>
    <name evidence="2" type="ORF">F53441_10459</name>
</gene>
<name>A0A8H4NP71_9HYPO</name>
<dbReference type="Proteomes" id="UP000605986">
    <property type="component" value="Unassembled WGS sequence"/>
</dbReference>
<accession>A0A8H4NP71</accession>
<keyword evidence="1" id="KW-1133">Transmembrane helix</keyword>
<evidence type="ECO:0000256" key="1">
    <source>
        <dbReference type="SAM" id="Phobius"/>
    </source>
</evidence>
<organism evidence="2 3">
    <name type="scientific">Fusarium austroafricanum</name>
    <dbReference type="NCBI Taxonomy" id="2364996"/>
    <lineage>
        <taxon>Eukaryota</taxon>
        <taxon>Fungi</taxon>
        <taxon>Dikarya</taxon>
        <taxon>Ascomycota</taxon>
        <taxon>Pezizomycotina</taxon>
        <taxon>Sordariomycetes</taxon>
        <taxon>Hypocreomycetidae</taxon>
        <taxon>Hypocreales</taxon>
        <taxon>Nectriaceae</taxon>
        <taxon>Fusarium</taxon>
        <taxon>Fusarium concolor species complex</taxon>
    </lineage>
</organism>
<proteinExistence type="predicted"/>
<evidence type="ECO:0000313" key="2">
    <source>
        <dbReference type="EMBL" id="KAF4445814.1"/>
    </source>
</evidence>
<feature type="transmembrane region" description="Helical" evidence="1">
    <location>
        <begin position="12"/>
        <end position="30"/>
    </location>
</feature>
<comment type="caution">
    <text evidence="2">The sequence shown here is derived from an EMBL/GenBank/DDBJ whole genome shotgun (WGS) entry which is preliminary data.</text>
</comment>
<sequence length="84" mass="9231">MQVTEAIKSILWAANAALAGVIGLTTAWALHEREHKVTIVSGVLRLWKCQPLECRTQAVTVSLETFEPFIALVADPVFSEVIQL</sequence>
<reference evidence="2" key="1">
    <citation type="submission" date="2020-01" db="EMBL/GenBank/DDBJ databases">
        <title>Identification and distribution of gene clusters putatively required for synthesis of sphingolipid metabolism inhibitors in phylogenetically diverse species of the filamentous fungus Fusarium.</title>
        <authorList>
            <person name="Kim H.-S."/>
            <person name="Busman M."/>
            <person name="Brown D.W."/>
            <person name="Divon H."/>
            <person name="Uhlig S."/>
            <person name="Proctor R.H."/>
        </authorList>
    </citation>
    <scope>NUCLEOTIDE SEQUENCE</scope>
    <source>
        <strain evidence="2">NRRL 53441</strain>
    </source>
</reference>
<evidence type="ECO:0000313" key="3">
    <source>
        <dbReference type="Proteomes" id="UP000605986"/>
    </source>
</evidence>
<dbReference type="AlphaFoldDB" id="A0A8H4NP71"/>